<dbReference type="SUPFAM" id="SSF48695">
    <property type="entry name" value="Multiheme cytochromes"/>
    <property type="match status" value="1"/>
</dbReference>
<dbReference type="Proteomes" id="UP000648984">
    <property type="component" value="Unassembled WGS sequence"/>
</dbReference>
<accession>A0ABX1QBN7</accession>
<organism evidence="2 3">
    <name type="scientific">Aromatoleum diolicum</name>
    <dbReference type="NCBI Taxonomy" id="75796"/>
    <lineage>
        <taxon>Bacteria</taxon>
        <taxon>Pseudomonadati</taxon>
        <taxon>Pseudomonadota</taxon>
        <taxon>Betaproteobacteria</taxon>
        <taxon>Rhodocyclales</taxon>
        <taxon>Rhodocyclaceae</taxon>
        <taxon>Aromatoleum</taxon>
    </lineage>
</organism>
<evidence type="ECO:0008006" key="4">
    <source>
        <dbReference type="Google" id="ProtNLM"/>
    </source>
</evidence>
<comment type="caution">
    <text evidence="2">The sequence shown here is derived from an EMBL/GenBank/DDBJ whole genome shotgun (WGS) entry which is preliminary data.</text>
</comment>
<sequence>MAFSAIAAARAEYSDCRTCHYATSVDNAAPDLTGYFVAPGHHPVRVSYPSRADYHQPGGSQSGILFFDQNGNGQADPDEIQLFSSSTTSTTGTTGTRTRSSKATPKGTADAISWVIDCASCHTEHGTTTPDPTHTADYVRGAGGERLLCTTCHNL</sequence>
<evidence type="ECO:0000313" key="3">
    <source>
        <dbReference type="Proteomes" id="UP000648984"/>
    </source>
</evidence>
<feature type="compositionally biased region" description="Polar residues" evidence="1">
    <location>
        <begin position="59"/>
        <end position="73"/>
    </location>
</feature>
<keyword evidence="3" id="KW-1185">Reference proteome</keyword>
<gene>
    <name evidence="2" type="ORF">GPA25_13560</name>
</gene>
<name>A0ABX1QBN7_9RHOO</name>
<evidence type="ECO:0000256" key="1">
    <source>
        <dbReference type="SAM" id="MobiDB-lite"/>
    </source>
</evidence>
<feature type="region of interest" description="Disordered" evidence="1">
    <location>
        <begin position="59"/>
        <end position="107"/>
    </location>
</feature>
<proteinExistence type="predicted"/>
<reference evidence="2 3" key="1">
    <citation type="submission" date="2019-12" db="EMBL/GenBank/DDBJ databases">
        <title>Comparative genomics gives insights into the taxonomy of the Azoarcus-Aromatoleum group and reveals separate origins of nif in the plant-associated Azoarcus and non-plant-associated Aromatoleum sub-groups.</title>
        <authorList>
            <person name="Lafos M."/>
            <person name="Maluk M."/>
            <person name="Batista M."/>
            <person name="Junghare M."/>
            <person name="Carmona M."/>
            <person name="Faoro H."/>
            <person name="Cruz L.M."/>
            <person name="Battistoni F."/>
            <person name="De Souza E."/>
            <person name="Pedrosa F."/>
            <person name="Chen W.-M."/>
            <person name="Poole P.S."/>
            <person name="Dixon R.A."/>
            <person name="James E.K."/>
        </authorList>
    </citation>
    <scope>NUCLEOTIDE SEQUENCE [LARGE SCALE GENOMIC DNA]</scope>
    <source>
        <strain evidence="2 3">22Lin</strain>
    </source>
</reference>
<dbReference type="EMBL" id="WTVQ01000021">
    <property type="protein sequence ID" value="NMG75789.1"/>
    <property type="molecule type" value="Genomic_DNA"/>
</dbReference>
<feature type="compositionally biased region" description="Low complexity" evidence="1">
    <location>
        <begin position="84"/>
        <end position="98"/>
    </location>
</feature>
<dbReference type="InterPro" id="IPR036280">
    <property type="entry name" value="Multihaem_cyt_sf"/>
</dbReference>
<evidence type="ECO:0000313" key="2">
    <source>
        <dbReference type="EMBL" id="NMG75789.1"/>
    </source>
</evidence>
<dbReference type="RefSeq" id="WP_169260943.1">
    <property type="nucleotide sequence ID" value="NZ_WTVQ01000021.1"/>
</dbReference>
<protein>
    <recommendedName>
        <fullName evidence="4">Doubled CXXCH motif domain-containing protein</fullName>
    </recommendedName>
</protein>